<dbReference type="EMBL" id="AMZH03006600">
    <property type="protein sequence ID" value="RRT63426.1"/>
    <property type="molecule type" value="Genomic_DNA"/>
</dbReference>
<name>A0A426ZHF9_ENSVE</name>
<comment type="caution">
    <text evidence="1">The sequence shown here is derived from an EMBL/GenBank/DDBJ whole genome shotgun (WGS) entry which is preliminary data.</text>
</comment>
<evidence type="ECO:0000313" key="1">
    <source>
        <dbReference type="EMBL" id="RRT63426.1"/>
    </source>
</evidence>
<organism evidence="1 2">
    <name type="scientific">Ensete ventricosum</name>
    <name type="common">Abyssinian banana</name>
    <name type="synonym">Musa ensete</name>
    <dbReference type="NCBI Taxonomy" id="4639"/>
    <lineage>
        <taxon>Eukaryota</taxon>
        <taxon>Viridiplantae</taxon>
        <taxon>Streptophyta</taxon>
        <taxon>Embryophyta</taxon>
        <taxon>Tracheophyta</taxon>
        <taxon>Spermatophyta</taxon>
        <taxon>Magnoliopsida</taxon>
        <taxon>Liliopsida</taxon>
        <taxon>Zingiberales</taxon>
        <taxon>Musaceae</taxon>
        <taxon>Ensete</taxon>
    </lineage>
</organism>
<reference evidence="1 2" key="1">
    <citation type="journal article" date="2014" name="Agronomy (Basel)">
        <title>A Draft Genome Sequence for Ensete ventricosum, the Drought-Tolerant Tree Against Hunger.</title>
        <authorList>
            <person name="Harrison J."/>
            <person name="Moore K.A."/>
            <person name="Paszkiewicz K."/>
            <person name="Jones T."/>
            <person name="Grant M."/>
            <person name="Ambacheew D."/>
            <person name="Muzemil S."/>
            <person name="Studholme D.J."/>
        </authorList>
    </citation>
    <scope>NUCLEOTIDE SEQUENCE [LARGE SCALE GENOMIC DNA]</scope>
</reference>
<evidence type="ECO:0000313" key="2">
    <source>
        <dbReference type="Proteomes" id="UP000287651"/>
    </source>
</evidence>
<proteinExistence type="predicted"/>
<dbReference type="AlphaFoldDB" id="A0A426ZHF9"/>
<accession>A0A426ZHF9</accession>
<protein>
    <submittedName>
        <fullName evidence="1">Uncharacterized protein</fullName>
    </submittedName>
</protein>
<gene>
    <name evidence="1" type="ORF">B296_00042175</name>
</gene>
<dbReference type="Proteomes" id="UP000287651">
    <property type="component" value="Unassembled WGS sequence"/>
</dbReference>
<sequence length="183" mass="20324">MLTSSLLVPTSLTDLVVKNRGRLKKPSQKKKLPHSDLDSSAFGPVATALVATLSDDGTRPVAAFVNCLPRIDLLVRADVPVGRWHDTCHFVPVYQHGMPVCPNVLTRKEKRSKRKVWWRNRGGRKKKKKKKEEKCSDTWEATTATTTLKGSSSITTGKRQCRCSIATAKRQRGSVTAALQMVK</sequence>